<feature type="signal peptide" evidence="1">
    <location>
        <begin position="1"/>
        <end position="17"/>
    </location>
</feature>
<dbReference type="PROSITE" id="PS51257">
    <property type="entry name" value="PROKAR_LIPOPROTEIN"/>
    <property type="match status" value="1"/>
</dbReference>
<gene>
    <name evidence="2" type="ORF">ACFPIE_16240</name>
</gene>
<evidence type="ECO:0000313" key="2">
    <source>
        <dbReference type="EMBL" id="MFC5345466.1"/>
    </source>
</evidence>
<protein>
    <recommendedName>
        <fullName evidence="4">Lipoprotein</fullName>
    </recommendedName>
</protein>
<evidence type="ECO:0008006" key="4">
    <source>
        <dbReference type="Google" id="ProtNLM"/>
    </source>
</evidence>
<keyword evidence="1" id="KW-0732">Signal</keyword>
<feature type="chain" id="PRO_5046556964" description="Lipoprotein" evidence="1">
    <location>
        <begin position="18"/>
        <end position="145"/>
    </location>
</feature>
<comment type="caution">
    <text evidence="2">The sequence shown here is derived from an EMBL/GenBank/DDBJ whole genome shotgun (WGS) entry which is preliminary data.</text>
</comment>
<evidence type="ECO:0000313" key="3">
    <source>
        <dbReference type="Proteomes" id="UP001596152"/>
    </source>
</evidence>
<name>A0ABW0FWD9_9CAUL</name>
<reference evidence="3" key="1">
    <citation type="journal article" date="2019" name="Int. J. Syst. Evol. Microbiol.">
        <title>The Global Catalogue of Microorganisms (GCM) 10K type strain sequencing project: providing services to taxonomists for standard genome sequencing and annotation.</title>
        <authorList>
            <consortium name="The Broad Institute Genomics Platform"/>
            <consortium name="The Broad Institute Genome Sequencing Center for Infectious Disease"/>
            <person name="Wu L."/>
            <person name="Ma J."/>
        </authorList>
    </citation>
    <scope>NUCLEOTIDE SEQUENCE [LARGE SCALE GENOMIC DNA]</scope>
    <source>
        <strain evidence="3">JCM 12125</strain>
    </source>
</reference>
<proteinExistence type="predicted"/>
<keyword evidence="3" id="KW-1185">Reference proteome</keyword>
<organism evidence="2 3">
    <name type="scientific">Brevundimonas staleyi</name>
    <dbReference type="NCBI Taxonomy" id="74326"/>
    <lineage>
        <taxon>Bacteria</taxon>
        <taxon>Pseudomonadati</taxon>
        <taxon>Pseudomonadota</taxon>
        <taxon>Alphaproteobacteria</taxon>
        <taxon>Caulobacterales</taxon>
        <taxon>Caulobacteraceae</taxon>
        <taxon>Brevundimonas</taxon>
    </lineage>
</organism>
<sequence length="145" mass="15640">MIRTLMIASALTLPMLAACNQAVKAPTDTGVCYAVETPDGEPTFNVVARDQGQIEMCAARLEEMRLRFRGLGSTRQEVTGAYQGQFIFVDRRGVSFARTLTGARFFALARTGDGRLAVPGAIEREAGTELGTVIEERPAPSFPGQ</sequence>
<dbReference type="Proteomes" id="UP001596152">
    <property type="component" value="Unassembled WGS sequence"/>
</dbReference>
<accession>A0ABW0FWD9</accession>
<evidence type="ECO:0000256" key="1">
    <source>
        <dbReference type="SAM" id="SignalP"/>
    </source>
</evidence>
<dbReference type="EMBL" id="JBHSLF010000049">
    <property type="protein sequence ID" value="MFC5345466.1"/>
    <property type="molecule type" value="Genomic_DNA"/>
</dbReference>
<dbReference type="RefSeq" id="WP_374038821.1">
    <property type="nucleotide sequence ID" value="NZ_CP169082.1"/>
</dbReference>